<keyword evidence="4 6" id="KW-1133">Transmembrane helix</keyword>
<dbReference type="RefSeq" id="WP_142528447.1">
    <property type="nucleotide sequence ID" value="NZ_CBCSJO010000005.1"/>
</dbReference>
<keyword evidence="11" id="KW-1185">Reference proteome</keyword>
<protein>
    <submittedName>
        <fullName evidence="10">Phage shock protein C (PspC) family protein</fullName>
    </submittedName>
</protein>
<dbReference type="Pfam" id="PF22571">
    <property type="entry name" value="LiaI-LiaF-TM_PspC"/>
    <property type="match status" value="1"/>
</dbReference>
<dbReference type="PANTHER" id="PTHR33885:SF3">
    <property type="entry name" value="PHAGE SHOCK PROTEIN C"/>
    <property type="match status" value="1"/>
</dbReference>
<organism evidence="10 11">
    <name type="scientific">Pedobacter westerhofensis</name>
    <dbReference type="NCBI Taxonomy" id="425512"/>
    <lineage>
        <taxon>Bacteria</taxon>
        <taxon>Pseudomonadati</taxon>
        <taxon>Bacteroidota</taxon>
        <taxon>Sphingobacteriia</taxon>
        <taxon>Sphingobacteriales</taxon>
        <taxon>Sphingobacteriaceae</taxon>
        <taxon>Pedobacter</taxon>
    </lineage>
</organism>
<dbReference type="EMBL" id="FXTN01000005">
    <property type="protein sequence ID" value="SMO70568.1"/>
    <property type="molecule type" value="Genomic_DNA"/>
</dbReference>
<name>A0A521DG19_9SPHI</name>
<feature type="domain" description="PspC-related transmembrane region" evidence="8">
    <location>
        <begin position="211"/>
        <end position="345"/>
    </location>
</feature>
<keyword evidence="3 6" id="KW-0812">Transmembrane</keyword>
<feature type="domain" description="PspC-related ToastRack" evidence="9">
    <location>
        <begin position="393"/>
        <end position="524"/>
    </location>
</feature>
<dbReference type="OrthoDB" id="5772680at2"/>
<gene>
    <name evidence="10" type="ORF">SAMN06265348_105349</name>
</gene>
<feature type="transmembrane region" description="Helical" evidence="6">
    <location>
        <begin position="286"/>
        <end position="306"/>
    </location>
</feature>
<evidence type="ECO:0000256" key="5">
    <source>
        <dbReference type="ARBA" id="ARBA00023136"/>
    </source>
</evidence>
<evidence type="ECO:0000256" key="3">
    <source>
        <dbReference type="ARBA" id="ARBA00022692"/>
    </source>
</evidence>
<evidence type="ECO:0000313" key="11">
    <source>
        <dbReference type="Proteomes" id="UP000320300"/>
    </source>
</evidence>
<feature type="transmembrane region" description="Helical" evidence="6">
    <location>
        <begin position="239"/>
        <end position="266"/>
    </location>
</feature>
<keyword evidence="5 6" id="KW-0472">Membrane</keyword>
<evidence type="ECO:0000256" key="4">
    <source>
        <dbReference type="ARBA" id="ARBA00022989"/>
    </source>
</evidence>
<dbReference type="PANTHER" id="PTHR33885">
    <property type="entry name" value="PHAGE SHOCK PROTEIN C"/>
    <property type="match status" value="1"/>
</dbReference>
<evidence type="ECO:0000256" key="1">
    <source>
        <dbReference type="ARBA" id="ARBA00004162"/>
    </source>
</evidence>
<dbReference type="AlphaFoldDB" id="A0A521DG19"/>
<accession>A0A521DG19</accession>
<dbReference type="InterPro" id="IPR007168">
    <property type="entry name" value="Phageshock_PspC_N"/>
</dbReference>
<feature type="transmembrane region" description="Helical" evidence="6">
    <location>
        <begin position="137"/>
        <end position="163"/>
    </location>
</feature>
<keyword evidence="2" id="KW-1003">Cell membrane</keyword>
<feature type="domain" description="Phage shock protein PspC N-terminal" evidence="7">
    <location>
        <begin position="109"/>
        <end position="166"/>
    </location>
</feature>
<evidence type="ECO:0000259" key="9">
    <source>
        <dbReference type="Pfam" id="PF22744"/>
    </source>
</evidence>
<dbReference type="Pfam" id="PF22744">
    <property type="entry name" value="Toast-rack_PspC-Cterm"/>
    <property type="match status" value="1"/>
</dbReference>
<evidence type="ECO:0000259" key="7">
    <source>
        <dbReference type="Pfam" id="PF04024"/>
    </source>
</evidence>
<evidence type="ECO:0000256" key="6">
    <source>
        <dbReference type="SAM" id="Phobius"/>
    </source>
</evidence>
<evidence type="ECO:0000313" key="10">
    <source>
        <dbReference type="EMBL" id="SMO70568.1"/>
    </source>
</evidence>
<sequence length="527" mass="59513">MKKTLNINIGNSIIHIEEDACDLLNTYLIEVKQHFGKSADDFEIVSDIENRIAEMFTEMLHTQQKQVIELADVQMVIELMGSVKDFENDSEEASSETYSNPNFSAFGEKKLYRDTDEAMVAGVCAGLSHYLRMDVSILRVIAVMTVFLGGSGLLAYLILWVSIPKANTRSEKMAMKGEAVNLQGFKRNFEEELSNLRDNLRTAGDHMGPLVKQSRSFVAEFAEVLGAFMQGAGKTILKFIAVIIMISGSLALIAAVISVAALLGFWDASTTIFPLNIVDKGYFTPFVIAVLIVVVVPLLSLILLSIRVAFNGRSINRMFSYTLLLVWLCALSTGIFYVAKIGSEFKEDAEFTQNIPVKSYPAYNLSIDRSRFFSKEDSLHYQLNSSYYTGRIIQDDERVNFNAPRNVTIRIEKSENDVPSLTESYSSQGVNFETALYHAKNIHYDFVQKDSVLKFSPELHLLKNTNWRNQEVELVLKVPVGTRLNIDRDLDRYLQGYSLWDCGDDERRDEPYYGVMTVDGLKCKFDQ</sequence>
<dbReference type="InterPro" id="IPR054321">
    <property type="entry name" value="PspC-rel_TM"/>
</dbReference>
<evidence type="ECO:0000259" key="8">
    <source>
        <dbReference type="Pfam" id="PF22571"/>
    </source>
</evidence>
<dbReference type="GO" id="GO:0005886">
    <property type="term" value="C:plasma membrane"/>
    <property type="evidence" value="ECO:0007669"/>
    <property type="project" value="UniProtKB-SubCell"/>
</dbReference>
<proteinExistence type="predicted"/>
<dbReference type="InterPro" id="IPR052027">
    <property type="entry name" value="PspC"/>
</dbReference>
<feature type="transmembrane region" description="Helical" evidence="6">
    <location>
        <begin position="318"/>
        <end position="339"/>
    </location>
</feature>
<dbReference type="InterPro" id="IPR054319">
    <property type="entry name" value="PspC-rel_ToastRack"/>
</dbReference>
<evidence type="ECO:0000256" key="2">
    <source>
        <dbReference type="ARBA" id="ARBA00022475"/>
    </source>
</evidence>
<dbReference type="Pfam" id="PF04024">
    <property type="entry name" value="PspC"/>
    <property type="match status" value="1"/>
</dbReference>
<dbReference type="Proteomes" id="UP000320300">
    <property type="component" value="Unassembled WGS sequence"/>
</dbReference>
<comment type="subcellular location">
    <subcellularLocation>
        <location evidence="1">Cell membrane</location>
        <topology evidence="1">Single-pass membrane protein</topology>
    </subcellularLocation>
</comment>
<reference evidence="10 11" key="1">
    <citation type="submission" date="2017-05" db="EMBL/GenBank/DDBJ databases">
        <authorList>
            <person name="Varghese N."/>
            <person name="Submissions S."/>
        </authorList>
    </citation>
    <scope>NUCLEOTIDE SEQUENCE [LARGE SCALE GENOMIC DNA]</scope>
    <source>
        <strain evidence="10 11">DSM 19036</strain>
    </source>
</reference>